<dbReference type="Proteomes" id="UP000050342">
    <property type="component" value="Unassembled WGS sequence"/>
</dbReference>
<protein>
    <submittedName>
        <fullName evidence="1">Uncharacterized protein</fullName>
    </submittedName>
</protein>
<dbReference type="EMBL" id="LLWH01000065">
    <property type="protein sequence ID" value="KQB54598.1"/>
    <property type="molecule type" value="Genomic_DNA"/>
</dbReference>
<accession>A0A0Q0XB49</accession>
<sequence length="70" mass="7782">MAAIIHVSSACPYATHNVTQVLDTWRGTARVRAGIRLKHEMLDLALKIKCFKCVQSLVMKVKQGFVALIT</sequence>
<keyword evidence="2" id="KW-1185">Reference proteome</keyword>
<organism evidence="1 2">
    <name type="scientific">Pseudomonas endophytica</name>
    <dbReference type="NCBI Taxonomy" id="1563157"/>
    <lineage>
        <taxon>Bacteria</taxon>
        <taxon>Pseudomonadati</taxon>
        <taxon>Pseudomonadota</taxon>
        <taxon>Gammaproteobacteria</taxon>
        <taxon>Pseudomonadales</taxon>
        <taxon>Pseudomonadaceae</taxon>
        <taxon>Pseudomonas</taxon>
    </lineage>
</organism>
<comment type="caution">
    <text evidence="1">The sequence shown here is derived from an EMBL/GenBank/DDBJ whole genome shotgun (WGS) entry which is preliminary data.</text>
</comment>
<dbReference type="AlphaFoldDB" id="A0A0Q0XB49"/>
<name>A0A0Q0XB49_9PSED</name>
<reference evidence="1 2" key="1">
    <citation type="submission" date="2015-10" db="EMBL/GenBank/DDBJ databases">
        <title>Pseudomonas helleri sp. nov. and Pseudomonas weihenstephanensis sp. nov., isolated from raw cows milk.</title>
        <authorList>
            <person name="Von Neubeck M."/>
            <person name="Huptas C."/>
            <person name="Wenning M."/>
            <person name="Scherer S."/>
        </authorList>
    </citation>
    <scope>NUCLEOTIDE SEQUENCE [LARGE SCALE GENOMIC DNA]</scope>
    <source>
        <strain evidence="1 2">BSTT44</strain>
    </source>
</reference>
<evidence type="ECO:0000313" key="2">
    <source>
        <dbReference type="Proteomes" id="UP000050342"/>
    </source>
</evidence>
<gene>
    <name evidence="1" type="ORF">AQS70_21420</name>
</gene>
<dbReference type="STRING" id="1563157.AQS70_21420"/>
<evidence type="ECO:0000313" key="1">
    <source>
        <dbReference type="EMBL" id="KQB54598.1"/>
    </source>
</evidence>
<proteinExistence type="predicted"/>